<dbReference type="UniPathway" id="UPA00070">
    <property type="reaction ID" value="UER00116"/>
</dbReference>
<dbReference type="Pfam" id="PF00185">
    <property type="entry name" value="OTCace"/>
    <property type="match status" value="1"/>
</dbReference>
<dbReference type="EMBL" id="MGKP01000002">
    <property type="protein sequence ID" value="OGN29867.1"/>
    <property type="molecule type" value="Genomic_DNA"/>
</dbReference>
<feature type="binding site" evidence="7">
    <location>
        <position position="56"/>
    </location>
    <ligand>
        <name>carbamoyl phosphate</name>
        <dbReference type="ChEBI" id="CHEBI:58228"/>
    </ligand>
</feature>
<comment type="subunit">
    <text evidence="7">Heterododecamer (2C3:3R2) of six catalytic PyrB chains organized as two trimers (C3), and six regulatory PyrI chains organized as three dimers (R2).</text>
</comment>
<evidence type="ECO:0000256" key="1">
    <source>
        <dbReference type="ARBA" id="ARBA00004852"/>
    </source>
</evidence>
<dbReference type="SUPFAM" id="SSF53671">
    <property type="entry name" value="Aspartate/ornithine carbamoyltransferase"/>
    <property type="match status" value="1"/>
</dbReference>
<dbReference type="InterPro" id="IPR006132">
    <property type="entry name" value="Asp/Orn_carbamoyltranf_P-bd"/>
</dbReference>
<dbReference type="Gene3D" id="3.40.50.1370">
    <property type="entry name" value="Aspartate/ornithine carbamoyltransferase"/>
    <property type="match status" value="2"/>
</dbReference>
<dbReference type="GO" id="GO:0006207">
    <property type="term" value="P:'de novo' pyrimidine nucleobase biosynthetic process"/>
    <property type="evidence" value="ECO:0007669"/>
    <property type="project" value="InterPro"/>
</dbReference>
<comment type="catalytic activity">
    <reaction evidence="6 7">
        <text>carbamoyl phosphate + L-aspartate = N-carbamoyl-L-aspartate + phosphate + H(+)</text>
        <dbReference type="Rhea" id="RHEA:20013"/>
        <dbReference type="ChEBI" id="CHEBI:15378"/>
        <dbReference type="ChEBI" id="CHEBI:29991"/>
        <dbReference type="ChEBI" id="CHEBI:32814"/>
        <dbReference type="ChEBI" id="CHEBI:43474"/>
        <dbReference type="ChEBI" id="CHEBI:58228"/>
        <dbReference type="EC" id="2.1.3.2"/>
    </reaction>
</comment>
<dbReference type="NCBIfam" id="TIGR00670">
    <property type="entry name" value="asp_carb_tr"/>
    <property type="match status" value="1"/>
</dbReference>
<protein>
    <recommendedName>
        <fullName evidence="7">Aspartate carbamoyltransferase</fullName>
        <ecNumber evidence="7">2.1.3.2</ecNumber>
    </recommendedName>
    <alternativeName>
        <fullName evidence="7">Aspartate transcarbamylase</fullName>
        <shortName evidence="7">ATCase</shortName>
    </alternativeName>
</protein>
<dbReference type="FunFam" id="3.40.50.1370:FF:000001">
    <property type="entry name" value="Aspartate carbamoyltransferase"/>
    <property type="match status" value="1"/>
</dbReference>
<accession>A0A1F8GWT4</accession>
<feature type="binding site" evidence="7">
    <location>
        <position position="55"/>
    </location>
    <ligand>
        <name>carbamoyl phosphate</name>
        <dbReference type="ChEBI" id="CHEBI:58228"/>
    </ligand>
</feature>
<dbReference type="EC" id="2.1.3.2" evidence="7"/>
<evidence type="ECO:0000256" key="3">
    <source>
        <dbReference type="ARBA" id="ARBA00022679"/>
    </source>
</evidence>
<dbReference type="PRINTS" id="PR00100">
    <property type="entry name" value="AOTCASE"/>
</dbReference>
<name>A0A1F8GWT4_9BACT</name>
<comment type="pathway">
    <text evidence="1 7">Pyrimidine metabolism; UMP biosynthesis via de novo pathway; (S)-dihydroorotate from bicarbonate: step 2/3.</text>
</comment>
<keyword evidence="4 7" id="KW-0665">Pyrimidine biosynthesis</keyword>
<dbReference type="InterPro" id="IPR006131">
    <property type="entry name" value="Asp_carbamoyltransf_Asp/Orn-bd"/>
</dbReference>
<dbReference type="Proteomes" id="UP000179047">
    <property type="component" value="Unassembled WGS sequence"/>
</dbReference>
<dbReference type="PROSITE" id="PS00097">
    <property type="entry name" value="CARBAMOYLTRANSFERASE"/>
    <property type="match status" value="1"/>
</dbReference>
<evidence type="ECO:0000256" key="5">
    <source>
        <dbReference type="ARBA" id="ARBA00043884"/>
    </source>
</evidence>
<feature type="binding site" evidence="7">
    <location>
        <position position="134"/>
    </location>
    <ligand>
        <name>carbamoyl phosphate</name>
        <dbReference type="ChEBI" id="CHEBI:58228"/>
    </ligand>
</feature>
<dbReference type="FunFam" id="3.40.50.1370:FF:000002">
    <property type="entry name" value="Aspartate carbamoyltransferase 2"/>
    <property type="match status" value="1"/>
</dbReference>
<dbReference type="PRINTS" id="PR00101">
    <property type="entry name" value="ATCASE"/>
</dbReference>
<evidence type="ECO:0000256" key="4">
    <source>
        <dbReference type="ARBA" id="ARBA00022975"/>
    </source>
</evidence>
<feature type="binding site" evidence="7">
    <location>
        <position position="137"/>
    </location>
    <ligand>
        <name>carbamoyl phosphate</name>
        <dbReference type="ChEBI" id="CHEBI:58228"/>
    </ligand>
</feature>
<proteinExistence type="inferred from homology"/>
<feature type="binding site" evidence="7">
    <location>
        <position position="269"/>
    </location>
    <ligand>
        <name>carbamoyl phosphate</name>
        <dbReference type="ChEBI" id="CHEBI:58228"/>
    </ligand>
</feature>
<evidence type="ECO:0000256" key="7">
    <source>
        <dbReference type="HAMAP-Rule" id="MF_00001"/>
    </source>
</evidence>
<dbReference type="GO" id="GO:0004070">
    <property type="term" value="F:aspartate carbamoyltransferase activity"/>
    <property type="evidence" value="ECO:0007669"/>
    <property type="project" value="UniProtKB-UniRule"/>
</dbReference>
<dbReference type="HAMAP" id="MF_00001">
    <property type="entry name" value="Asp_carb_tr"/>
    <property type="match status" value="1"/>
</dbReference>
<feature type="binding site" evidence="7">
    <location>
        <position position="229"/>
    </location>
    <ligand>
        <name>L-aspartate</name>
        <dbReference type="ChEBI" id="CHEBI:29991"/>
    </ligand>
</feature>
<dbReference type="InterPro" id="IPR006130">
    <property type="entry name" value="Asp/Orn_carbamoylTrfase"/>
</dbReference>
<sequence>MKLKHIISTKQFDRRILEEIFAVADRMADMDRKNACDTSLNCKIMASLFYEPSTRTRFSFEAGMMKLGGQVISTENASQFSSAAKGETLEDSIKVVSGFVDIIVLRHPEEGAAARAAKVSSVPIINGGDGKGEHPSQAAYDLYTILKEHKKVDGLHIGMVGDLLNGRTIHSLIHLLIMYPRIKLSFCAPQELALPETYRALLKKAEVVFKEYTDLQPMLGTVDVLYVTRIQKERFHSAQEYDRLKHIYVVDKKSLQKMKKKSIIMHPLPRVGEISQEVDADPRAAYFRQAQNGLYVRMALLEMLLNKK</sequence>
<evidence type="ECO:0000313" key="10">
    <source>
        <dbReference type="EMBL" id="OGN29867.1"/>
    </source>
</evidence>
<dbReference type="STRING" id="1802701.A3A33_00960"/>
<evidence type="ECO:0000259" key="8">
    <source>
        <dbReference type="Pfam" id="PF00185"/>
    </source>
</evidence>
<dbReference type="PANTHER" id="PTHR45753:SF6">
    <property type="entry name" value="ASPARTATE CARBAMOYLTRANSFERASE"/>
    <property type="match status" value="1"/>
</dbReference>
<feature type="binding site" evidence="7">
    <location>
        <position position="268"/>
    </location>
    <ligand>
        <name>carbamoyl phosphate</name>
        <dbReference type="ChEBI" id="CHEBI:58228"/>
    </ligand>
</feature>
<comment type="caution">
    <text evidence="10">The sequence shown here is derived from an EMBL/GenBank/DDBJ whole genome shotgun (WGS) entry which is preliminary data.</text>
</comment>
<dbReference type="InterPro" id="IPR036901">
    <property type="entry name" value="Asp/Orn_carbamoylTrfase_sf"/>
</dbReference>
<organism evidence="10 11">
    <name type="scientific">Candidatus Yanofskybacteria bacterium RIFCSPLOWO2_01_FULL_49_25</name>
    <dbReference type="NCBI Taxonomy" id="1802701"/>
    <lineage>
        <taxon>Bacteria</taxon>
        <taxon>Candidatus Yanofskyibacteriota</taxon>
    </lineage>
</organism>
<dbReference type="AlphaFoldDB" id="A0A1F8GWT4"/>
<dbReference type="GO" id="GO:0016597">
    <property type="term" value="F:amino acid binding"/>
    <property type="evidence" value="ECO:0007669"/>
    <property type="project" value="InterPro"/>
</dbReference>
<feature type="domain" description="Aspartate/ornithine carbamoyltransferase Asp/Orn-binding" evidence="8">
    <location>
        <begin position="153"/>
        <end position="303"/>
    </location>
</feature>
<evidence type="ECO:0000256" key="6">
    <source>
        <dbReference type="ARBA" id="ARBA00048859"/>
    </source>
</evidence>
<feature type="domain" description="Aspartate/ornithine carbamoyltransferase carbamoyl-P binding" evidence="9">
    <location>
        <begin position="4"/>
        <end position="146"/>
    </location>
</feature>
<gene>
    <name evidence="7" type="primary">pyrB</name>
    <name evidence="10" type="ORF">A3A33_00960</name>
</gene>
<keyword evidence="3 7" id="KW-0808">Transferase</keyword>
<dbReference type="NCBIfam" id="NF002032">
    <property type="entry name" value="PRK00856.1"/>
    <property type="match status" value="1"/>
</dbReference>
<dbReference type="GO" id="GO:0006520">
    <property type="term" value="P:amino acid metabolic process"/>
    <property type="evidence" value="ECO:0007669"/>
    <property type="project" value="InterPro"/>
</dbReference>
<dbReference type="GO" id="GO:0044205">
    <property type="term" value="P:'de novo' UMP biosynthetic process"/>
    <property type="evidence" value="ECO:0007669"/>
    <property type="project" value="UniProtKB-UniRule"/>
</dbReference>
<evidence type="ECO:0000313" key="11">
    <source>
        <dbReference type="Proteomes" id="UP000179047"/>
    </source>
</evidence>
<evidence type="ECO:0000256" key="2">
    <source>
        <dbReference type="ARBA" id="ARBA00008896"/>
    </source>
</evidence>
<evidence type="ECO:0000259" key="9">
    <source>
        <dbReference type="Pfam" id="PF02729"/>
    </source>
</evidence>
<reference evidence="10 11" key="1">
    <citation type="journal article" date="2016" name="Nat. Commun.">
        <title>Thousands of microbial genomes shed light on interconnected biogeochemical processes in an aquifer system.</title>
        <authorList>
            <person name="Anantharaman K."/>
            <person name="Brown C.T."/>
            <person name="Hug L.A."/>
            <person name="Sharon I."/>
            <person name="Castelle C.J."/>
            <person name="Probst A.J."/>
            <person name="Thomas B.C."/>
            <person name="Singh A."/>
            <person name="Wilkins M.J."/>
            <person name="Karaoz U."/>
            <person name="Brodie E.L."/>
            <person name="Williams K.H."/>
            <person name="Hubbard S.S."/>
            <person name="Banfield J.F."/>
        </authorList>
    </citation>
    <scope>NUCLEOTIDE SEQUENCE [LARGE SCALE GENOMIC DNA]</scope>
</reference>
<feature type="binding site" evidence="7">
    <location>
        <position position="167"/>
    </location>
    <ligand>
        <name>L-aspartate</name>
        <dbReference type="ChEBI" id="CHEBI:29991"/>
    </ligand>
</feature>
<dbReference type="Pfam" id="PF02729">
    <property type="entry name" value="OTCace_N"/>
    <property type="match status" value="1"/>
</dbReference>
<comment type="similarity">
    <text evidence="2 7">Belongs to the aspartate/ornithine carbamoyltransferase superfamily. ATCase family.</text>
</comment>
<dbReference type="InterPro" id="IPR002082">
    <property type="entry name" value="Asp_carbamoyltransf"/>
</dbReference>
<feature type="binding site" evidence="7">
    <location>
        <position position="85"/>
    </location>
    <ligand>
        <name>L-aspartate</name>
        <dbReference type="ChEBI" id="CHEBI:29991"/>
    </ligand>
</feature>
<comment type="function">
    <text evidence="5 7">Catalyzes the condensation of carbamoyl phosphate and aspartate to form carbamoyl aspartate and inorganic phosphate, the committed step in the de novo pyrimidine nucleotide biosynthesis pathway.</text>
</comment>
<dbReference type="PANTHER" id="PTHR45753">
    <property type="entry name" value="ORNITHINE CARBAMOYLTRANSFERASE, MITOCHONDRIAL"/>
    <property type="match status" value="1"/>
</dbReference>
<feature type="binding site" evidence="7">
    <location>
        <position position="106"/>
    </location>
    <ligand>
        <name>carbamoyl phosphate</name>
        <dbReference type="ChEBI" id="CHEBI:58228"/>
    </ligand>
</feature>